<feature type="transmembrane region" description="Helical" evidence="8">
    <location>
        <begin position="237"/>
        <end position="256"/>
    </location>
</feature>
<evidence type="ECO:0000256" key="7">
    <source>
        <dbReference type="ARBA" id="ARBA00023136"/>
    </source>
</evidence>
<dbReference type="Pfam" id="PF10261">
    <property type="entry name" value="FIT"/>
    <property type="match status" value="1"/>
</dbReference>
<reference evidence="10" key="1">
    <citation type="submission" date="2017-02" db="UniProtKB">
        <authorList>
            <consortium name="WormBaseParasite"/>
        </authorList>
    </citation>
    <scope>IDENTIFICATION</scope>
</reference>
<dbReference type="WBParaSite" id="PTRK_0000081900.1">
    <property type="protein sequence ID" value="PTRK_0000081900.1"/>
    <property type="gene ID" value="PTRK_0000081900"/>
</dbReference>
<dbReference type="GO" id="GO:0010945">
    <property type="term" value="F:coenzyme A diphosphatase activity"/>
    <property type="evidence" value="ECO:0007669"/>
    <property type="project" value="InterPro"/>
</dbReference>
<feature type="transmembrane region" description="Helical" evidence="8">
    <location>
        <begin position="204"/>
        <end position="225"/>
    </location>
</feature>
<keyword evidence="3" id="KW-0378">Hydrolase</keyword>
<feature type="transmembrane region" description="Helical" evidence="8">
    <location>
        <begin position="163"/>
        <end position="183"/>
    </location>
</feature>
<keyword evidence="5 8" id="KW-1133">Transmembrane helix</keyword>
<keyword evidence="7 8" id="KW-0472">Membrane</keyword>
<dbReference type="InterPro" id="IPR046401">
    <property type="entry name" value="FITM1/2"/>
</dbReference>
<accession>A0A0N4Z1S3</accession>
<organism evidence="9 10">
    <name type="scientific">Parastrongyloides trichosuri</name>
    <name type="common">Possum-specific nematode worm</name>
    <dbReference type="NCBI Taxonomy" id="131310"/>
    <lineage>
        <taxon>Eukaryota</taxon>
        <taxon>Metazoa</taxon>
        <taxon>Ecdysozoa</taxon>
        <taxon>Nematoda</taxon>
        <taxon>Chromadorea</taxon>
        <taxon>Rhabditida</taxon>
        <taxon>Tylenchina</taxon>
        <taxon>Panagrolaimomorpha</taxon>
        <taxon>Strongyloidoidea</taxon>
        <taxon>Strongyloididae</taxon>
        <taxon>Parastrongyloides</taxon>
    </lineage>
</organism>
<evidence type="ECO:0000256" key="4">
    <source>
        <dbReference type="ARBA" id="ARBA00022824"/>
    </source>
</evidence>
<protein>
    <submittedName>
        <fullName evidence="10">Fat storage-inducing transmembrane protein 2</fullName>
    </submittedName>
</protein>
<dbReference type="GO" id="GO:0019915">
    <property type="term" value="P:lipid storage"/>
    <property type="evidence" value="ECO:0007669"/>
    <property type="project" value="InterPro"/>
</dbReference>
<dbReference type="AlphaFoldDB" id="A0A0N4Z1S3"/>
<evidence type="ECO:0000313" key="10">
    <source>
        <dbReference type="WBParaSite" id="PTRK_0000081900.1"/>
    </source>
</evidence>
<evidence type="ECO:0000313" key="9">
    <source>
        <dbReference type="Proteomes" id="UP000038045"/>
    </source>
</evidence>
<dbReference type="InterPro" id="IPR019388">
    <property type="entry name" value="FIT"/>
</dbReference>
<evidence type="ECO:0000256" key="6">
    <source>
        <dbReference type="ARBA" id="ARBA00023098"/>
    </source>
</evidence>
<feature type="transmembrane region" description="Helical" evidence="8">
    <location>
        <begin position="79"/>
        <end position="102"/>
    </location>
</feature>
<comment type="subcellular location">
    <subcellularLocation>
        <location evidence="1">Endoplasmic reticulum membrane</location>
        <topology evidence="1">Multi-pass membrane protein</topology>
    </subcellularLocation>
</comment>
<evidence type="ECO:0000256" key="5">
    <source>
        <dbReference type="ARBA" id="ARBA00022989"/>
    </source>
</evidence>
<proteinExistence type="inferred from homology"/>
<dbReference type="GO" id="GO:0005789">
    <property type="term" value="C:endoplasmic reticulum membrane"/>
    <property type="evidence" value="ECO:0007669"/>
    <property type="project" value="UniProtKB-SubCell"/>
</dbReference>
<sequence>MSSIKQTHQKKIPSGLKTTTEIILDFTSSFSRTILNIDSLYKAIFLFGMVLLVSIYGDFMKPDSIGYFSEKHNFLNQFIVKLGWLWTLSITVPFIFIISHGNNKGNVRAIFQDMVRLILATAGWYICTTYFIWHEKQTGSCKNGDSLVKATGRESCYALGGTWIHGFDISGHCFLMIYSSLILSEEAKMYKHWINDHTRDRKQITQVLFSLMGLLDCVWIFQLLITSLYYHTASHKFFGALFGLLCWFITHGRIHFIRIIKSINQFIDYNPRRVKNNRDKSRRSR</sequence>
<evidence type="ECO:0000256" key="3">
    <source>
        <dbReference type="ARBA" id="ARBA00022801"/>
    </source>
</evidence>
<dbReference type="Proteomes" id="UP000038045">
    <property type="component" value="Unplaced"/>
</dbReference>
<dbReference type="HAMAP" id="MF_03230">
    <property type="entry name" value="FITM2"/>
    <property type="match status" value="1"/>
</dbReference>
<dbReference type="PANTHER" id="PTHR23129:SF0">
    <property type="entry name" value="ACYL-COENZYME A DIPHOSPHATASE FITM2"/>
    <property type="match status" value="1"/>
</dbReference>
<evidence type="ECO:0000256" key="2">
    <source>
        <dbReference type="ARBA" id="ARBA00022692"/>
    </source>
</evidence>
<dbReference type="STRING" id="131310.A0A0N4Z1S3"/>
<dbReference type="GO" id="GO:0008654">
    <property type="term" value="P:phospholipid biosynthetic process"/>
    <property type="evidence" value="ECO:0007669"/>
    <property type="project" value="TreeGrafter"/>
</dbReference>
<keyword evidence="2 8" id="KW-0812">Transmembrane</keyword>
<feature type="transmembrane region" description="Helical" evidence="8">
    <location>
        <begin position="114"/>
        <end position="133"/>
    </location>
</feature>
<keyword evidence="6" id="KW-0443">Lipid metabolism</keyword>
<name>A0A0N4Z1S3_PARTI</name>
<dbReference type="PANTHER" id="PTHR23129">
    <property type="entry name" value="ACYL-COENZYME A DIPHOSPHATASE FITM2"/>
    <property type="match status" value="1"/>
</dbReference>
<dbReference type="GO" id="GO:0034389">
    <property type="term" value="P:lipid droplet organization"/>
    <property type="evidence" value="ECO:0007669"/>
    <property type="project" value="InterPro"/>
</dbReference>
<evidence type="ECO:0000256" key="8">
    <source>
        <dbReference type="SAM" id="Phobius"/>
    </source>
</evidence>
<feature type="transmembrane region" description="Helical" evidence="8">
    <location>
        <begin position="40"/>
        <end position="59"/>
    </location>
</feature>
<evidence type="ECO:0000256" key="1">
    <source>
        <dbReference type="ARBA" id="ARBA00004477"/>
    </source>
</evidence>
<keyword evidence="9" id="KW-1185">Reference proteome</keyword>
<keyword evidence="4" id="KW-0256">Endoplasmic reticulum</keyword>